<dbReference type="InterPro" id="IPR011146">
    <property type="entry name" value="HIT-like"/>
</dbReference>
<dbReference type="Pfam" id="PF01230">
    <property type="entry name" value="HIT"/>
    <property type="match status" value="1"/>
</dbReference>
<dbReference type="InterPro" id="IPR001310">
    <property type="entry name" value="Histidine_triad_HIT"/>
</dbReference>
<dbReference type="PROSITE" id="PS51084">
    <property type="entry name" value="HIT_2"/>
    <property type="match status" value="1"/>
</dbReference>
<evidence type="ECO:0000256" key="1">
    <source>
        <dbReference type="PROSITE-ProRule" id="PRU00464"/>
    </source>
</evidence>
<evidence type="ECO:0000313" key="4">
    <source>
        <dbReference type="Proteomes" id="UP000628669"/>
    </source>
</evidence>
<dbReference type="InterPro" id="IPR019808">
    <property type="entry name" value="Histidine_triad_CS"/>
</dbReference>
<evidence type="ECO:0000313" key="3">
    <source>
        <dbReference type="EMBL" id="MBK1896040.1"/>
    </source>
</evidence>
<keyword evidence="4" id="KW-1185">Reference proteome</keyword>
<dbReference type="PROSITE" id="PS00892">
    <property type="entry name" value="HIT_1"/>
    <property type="match status" value="1"/>
</dbReference>
<dbReference type="EMBL" id="JAENHK010000008">
    <property type="protein sequence ID" value="MBK1896040.1"/>
    <property type="molecule type" value="Genomic_DNA"/>
</dbReference>
<dbReference type="Gene3D" id="3.30.428.10">
    <property type="entry name" value="HIT-like"/>
    <property type="match status" value="1"/>
</dbReference>
<dbReference type="PANTHER" id="PTHR46648">
    <property type="entry name" value="HIT FAMILY PROTEIN 1"/>
    <property type="match status" value="1"/>
</dbReference>
<comment type="caution">
    <text evidence="3">The sequence shown here is derived from an EMBL/GenBank/DDBJ whole genome shotgun (WGS) entry which is preliminary data.</text>
</comment>
<feature type="short sequence motif" description="Histidine triad motif" evidence="1">
    <location>
        <begin position="98"/>
        <end position="102"/>
    </location>
</feature>
<organism evidence="3 4">
    <name type="scientific">Chryseobacterium paridis</name>
    <dbReference type="NCBI Taxonomy" id="2800328"/>
    <lineage>
        <taxon>Bacteria</taxon>
        <taxon>Pseudomonadati</taxon>
        <taxon>Bacteroidota</taxon>
        <taxon>Flavobacteriia</taxon>
        <taxon>Flavobacteriales</taxon>
        <taxon>Weeksellaceae</taxon>
        <taxon>Chryseobacterium group</taxon>
        <taxon>Chryseobacterium</taxon>
    </lineage>
</organism>
<dbReference type="SUPFAM" id="SSF54197">
    <property type="entry name" value="HIT-like"/>
    <property type="match status" value="1"/>
</dbReference>
<protein>
    <submittedName>
        <fullName evidence="3">HIT family protein</fullName>
    </submittedName>
</protein>
<sequence length="141" mass="16120">MTDCIFCKIINRELPASIIHEDDHVIAFMDIQPVNPGHILVVPKIHKELIAELDTDLTSRMFNIAAKINLAIRKSPIQSEGINYFLADGEAAGQEVFHTHLHIFPRFRHDGFGLKFHESYTQLPKREELDEICGNIKLSME</sequence>
<gene>
    <name evidence="3" type="ORF">JHL15_09780</name>
</gene>
<dbReference type="InterPro" id="IPR036265">
    <property type="entry name" value="HIT-like_sf"/>
</dbReference>
<dbReference type="RefSeq" id="WP_200245401.1">
    <property type="nucleotide sequence ID" value="NZ_JAENHK010000008.1"/>
</dbReference>
<accession>A0ABS1FUD6</accession>
<name>A0ABS1FUD6_9FLAO</name>
<proteinExistence type="predicted"/>
<dbReference type="PANTHER" id="PTHR46648:SF1">
    <property type="entry name" value="ADENOSINE 5'-MONOPHOSPHORAMIDASE HNT1"/>
    <property type="match status" value="1"/>
</dbReference>
<evidence type="ECO:0000259" key="2">
    <source>
        <dbReference type="PROSITE" id="PS51084"/>
    </source>
</evidence>
<reference evidence="4" key="1">
    <citation type="submission" date="2021-01" db="EMBL/GenBank/DDBJ databases">
        <title>Genome public.</title>
        <authorList>
            <person name="Liu C."/>
            <person name="Sun Q."/>
        </authorList>
    </citation>
    <scope>NUCLEOTIDE SEQUENCE [LARGE SCALE GENOMIC DNA]</scope>
    <source>
        <strain evidence="4">YIM B02567</strain>
    </source>
</reference>
<dbReference type="PRINTS" id="PR00332">
    <property type="entry name" value="HISTRIAD"/>
</dbReference>
<feature type="domain" description="HIT" evidence="2">
    <location>
        <begin position="5"/>
        <end position="113"/>
    </location>
</feature>
<dbReference type="Proteomes" id="UP000628669">
    <property type="component" value="Unassembled WGS sequence"/>
</dbReference>